<dbReference type="EMBL" id="KI669507">
    <property type="protein sequence ID" value="OCF32599.1"/>
    <property type="molecule type" value="Genomic_DNA"/>
</dbReference>
<feature type="region of interest" description="Disordered" evidence="3">
    <location>
        <begin position="425"/>
        <end position="445"/>
    </location>
</feature>
<feature type="region of interest" description="Disordered" evidence="3">
    <location>
        <begin position="557"/>
        <end position="1104"/>
    </location>
</feature>
<dbReference type="OrthoDB" id="1748564at2759"/>
<feature type="compositionally biased region" description="Low complexity" evidence="3">
    <location>
        <begin position="895"/>
        <end position="910"/>
    </location>
</feature>
<dbReference type="InterPro" id="IPR009449">
    <property type="entry name" value="Sec2_N"/>
</dbReference>
<feature type="compositionally biased region" description="Low complexity" evidence="3">
    <location>
        <begin position="684"/>
        <end position="698"/>
    </location>
</feature>
<reference evidence="5 6" key="1">
    <citation type="submission" date="2013-07" db="EMBL/GenBank/DDBJ databases">
        <title>The Genome Sequence of Cryptococcus heveanensis BCC8398.</title>
        <authorList>
            <consortium name="The Broad Institute Genome Sequencing Platform"/>
            <person name="Cuomo C."/>
            <person name="Litvintseva A."/>
            <person name="Chen Y."/>
            <person name="Heitman J."/>
            <person name="Sun S."/>
            <person name="Springer D."/>
            <person name="Dromer F."/>
            <person name="Young S.K."/>
            <person name="Zeng Q."/>
            <person name="Gargeya S."/>
            <person name="Fitzgerald M."/>
            <person name="Abouelleil A."/>
            <person name="Alvarado L."/>
            <person name="Berlin A.M."/>
            <person name="Chapman S.B."/>
            <person name="Dewar J."/>
            <person name="Goldberg J."/>
            <person name="Griggs A."/>
            <person name="Gujja S."/>
            <person name="Hansen M."/>
            <person name="Howarth C."/>
            <person name="Imamovic A."/>
            <person name="Larimer J."/>
            <person name="McCowan C."/>
            <person name="Murphy C."/>
            <person name="Pearson M."/>
            <person name="Priest M."/>
            <person name="Roberts A."/>
            <person name="Saif S."/>
            <person name="Shea T."/>
            <person name="Sykes S."/>
            <person name="Wortman J."/>
            <person name="Nusbaum C."/>
            <person name="Birren B."/>
        </authorList>
    </citation>
    <scope>NUCLEOTIDE SEQUENCE [LARGE SCALE GENOMIC DNA]</scope>
    <source>
        <strain evidence="5 6">BCC8398</strain>
    </source>
</reference>
<dbReference type="Gene3D" id="6.10.140.910">
    <property type="match status" value="1"/>
</dbReference>
<evidence type="ECO:0000256" key="2">
    <source>
        <dbReference type="SAM" id="Coils"/>
    </source>
</evidence>
<dbReference type="AlphaFoldDB" id="A0A1B9GND1"/>
<evidence type="ECO:0000313" key="5">
    <source>
        <dbReference type="EMBL" id="OCF32599.1"/>
    </source>
</evidence>
<sequence length="1142" mass="120659">MSSSHLGGVEAGAIDFSASPIKADGFDDGQVSEQGDGNPRESGEELEKKAEPVVGVRTDGENATDTTIGDEGQGAGEGNKRKSLREKPSPISLPTDLLNPHEADSLHPPDSPTTSLISSLRAQLTLLSDQSVALNQKLIASIGRSADLEDELHDLQSRHQNLETRAKGLQGEKERWEESMNTGLLVERSQIKDEMQRLAAGLVEEERRRGSAEERREQVESEVDELTAKLFDQANTMVAAERMSRAEAEARLKTTEDNLAAAEAAVRDMQLHLQSLAPSSAQPASAIDSALTPHSSAGHAALTRRYISSHVPYFEFISFLTHIRALRPLKETSKNTFPPPLITNLLAQPFLARAVTEDHEPTLRLEAAPDLSWLSRRSVGSAIISGDLIIEPVSAATLLASTSSAMHDIGCSLCGKPIFSQAVPQSPAGSHFGPPPLHPQRGTTATASSSRFSLKPFFNSASSTAITGSPNASAFVSAPSPAQSPITSPAIGTTGQVTSVYIFRIAKPQVQAGQAEKGDSKLYPLCRSGWCLERMRATCELWHFVRTSVIHVVWHGDDGTASTRTNTTNNREVSESGSVTKIDTVDEEPTASASTSISETAPQTQSKLPIEPPPLPQRKKSGWALGFKLSDKSTGGWTRGWKTASNTNSPPVSPGGAPGHGNGHRDSVGSLGAENDDVQGPVPGSTTTTEGLGLGAALDIDEKKVEPEPGNVLREEAGTPTASETEEKVPKIDEPLSSKAESKQTEDSAAEEKHGLEKDDATLHPEAPVLSRAGSNISIPLSTATTDDAHFSTPKGDHADLPSEDGHQPADSVDRDALNTPQPPRGEQVVELASPKLDTGTGEAIDTPQTPPRSQAKEPEDTSPIPTPTTPGGSKVPPPIPRRAAARNRLSQLNTPGGSPGSSSTPAVTAADEKKDDQGGDGDDGVDLSALQELADELDGKGDVNDGREASEQDGESELALGDDNDAPAGNDAAAGVGPDSTTTDKLSEPELAPARGEKARIDIRDEKEKDQDKDGDEEPFTPVNLDEKFPPSPGFPPPPHHPSAGGVGAVSSSRPASTSSTIAPAHAPPLPPRHPKTPTMGLQVHFANGPNDNHSNNPTGSAEAEKRFLAGGDESWEAKTWKSVIRLKEEMFKARVGVVDQ</sequence>
<feature type="compositionally biased region" description="Basic and acidic residues" evidence="3">
    <location>
        <begin position="996"/>
        <end position="1013"/>
    </location>
</feature>
<accession>A0A1B9GND1</accession>
<feature type="compositionally biased region" description="Low complexity" evidence="3">
    <location>
        <begin position="1050"/>
        <end position="1066"/>
    </location>
</feature>
<dbReference type="Proteomes" id="UP000092666">
    <property type="component" value="Unassembled WGS sequence"/>
</dbReference>
<dbReference type="PANTHER" id="PTHR14430">
    <property type="entry name" value="RABIN3-RELATED"/>
    <property type="match status" value="1"/>
</dbReference>
<dbReference type="Pfam" id="PF06428">
    <property type="entry name" value="Sec2p"/>
    <property type="match status" value="1"/>
</dbReference>
<dbReference type="InterPro" id="IPR040351">
    <property type="entry name" value="RAB3IL/RAB3IP/Sec2"/>
</dbReference>
<protein>
    <recommendedName>
        <fullName evidence="4">GDP/GTP exchange factor Sec2 N-terminal domain-containing protein</fullName>
    </recommendedName>
</protein>
<dbReference type="PANTHER" id="PTHR14430:SF0">
    <property type="entry name" value="SEC2P DOMAIN-CONTAINING PROTEIN"/>
    <property type="match status" value="1"/>
</dbReference>
<feature type="compositionally biased region" description="Polar residues" evidence="3">
    <location>
        <begin position="773"/>
        <end position="786"/>
    </location>
</feature>
<feature type="compositionally biased region" description="Basic and acidic residues" evidence="3">
    <location>
        <begin position="38"/>
        <end position="51"/>
    </location>
</feature>
<name>A0A1B9GND1_9TREE</name>
<dbReference type="GO" id="GO:0070319">
    <property type="term" value="C:Golgi to plasma membrane transport vesicle"/>
    <property type="evidence" value="ECO:0007669"/>
    <property type="project" value="TreeGrafter"/>
</dbReference>
<dbReference type="GO" id="GO:0005085">
    <property type="term" value="F:guanyl-nucleotide exchange factor activity"/>
    <property type="evidence" value="ECO:0007669"/>
    <property type="project" value="InterPro"/>
</dbReference>
<proteinExistence type="predicted"/>
<feature type="compositionally biased region" description="Pro residues" evidence="3">
    <location>
        <begin position="1031"/>
        <end position="1042"/>
    </location>
</feature>
<dbReference type="STRING" id="1296120.A0A1B9GND1"/>
<feature type="compositionally biased region" description="Polar residues" evidence="3">
    <location>
        <begin position="1091"/>
        <end position="1101"/>
    </location>
</feature>
<evidence type="ECO:0000259" key="4">
    <source>
        <dbReference type="Pfam" id="PF06428"/>
    </source>
</evidence>
<feature type="compositionally biased region" description="Low complexity" evidence="3">
    <location>
        <begin position="590"/>
        <end position="602"/>
    </location>
</feature>
<feature type="compositionally biased region" description="Basic and acidic residues" evidence="3">
    <location>
        <begin position="700"/>
        <end position="717"/>
    </location>
</feature>
<reference evidence="6" key="2">
    <citation type="submission" date="2013-12" db="EMBL/GenBank/DDBJ databases">
        <title>Evolution of pathogenesis and genome organization in the Tremellales.</title>
        <authorList>
            <person name="Cuomo C."/>
            <person name="Litvintseva A."/>
            <person name="Heitman J."/>
            <person name="Chen Y."/>
            <person name="Sun S."/>
            <person name="Springer D."/>
            <person name="Dromer F."/>
            <person name="Young S."/>
            <person name="Zeng Q."/>
            <person name="Chapman S."/>
            <person name="Gujja S."/>
            <person name="Saif S."/>
            <person name="Birren B."/>
        </authorList>
    </citation>
    <scope>NUCLEOTIDE SEQUENCE [LARGE SCALE GENOMIC DNA]</scope>
    <source>
        <strain evidence="6">BCC8398</strain>
    </source>
</reference>
<gene>
    <name evidence="5" type="ORF">I316_05779</name>
</gene>
<dbReference type="SUPFAM" id="SSF144284">
    <property type="entry name" value="Sec2 N-terminal region"/>
    <property type="match status" value="1"/>
</dbReference>
<dbReference type="GO" id="GO:0006887">
    <property type="term" value="P:exocytosis"/>
    <property type="evidence" value="ECO:0007669"/>
    <property type="project" value="TreeGrafter"/>
</dbReference>
<keyword evidence="6" id="KW-1185">Reference proteome</keyword>
<feature type="compositionally biased region" description="Basic and acidic residues" evidence="3">
    <location>
        <begin position="787"/>
        <end position="817"/>
    </location>
</feature>
<evidence type="ECO:0000313" key="6">
    <source>
        <dbReference type="Proteomes" id="UP000092666"/>
    </source>
</evidence>
<feature type="domain" description="GDP/GTP exchange factor Sec2 N-terminal" evidence="4">
    <location>
        <begin position="146"/>
        <end position="276"/>
    </location>
</feature>
<feature type="coiled-coil region" evidence="2">
    <location>
        <begin position="145"/>
        <end position="272"/>
    </location>
</feature>
<feature type="compositionally biased region" description="Low complexity" evidence="3">
    <location>
        <begin position="967"/>
        <end position="980"/>
    </location>
</feature>
<feature type="compositionally biased region" description="Basic and acidic residues" evidence="3">
    <location>
        <begin position="725"/>
        <end position="763"/>
    </location>
</feature>
<organism evidence="5 6">
    <name type="scientific">Kwoniella heveanensis BCC8398</name>
    <dbReference type="NCBI Taxonomy" id="1296120"/>
    <lineage>
        <taxon>Eukaryota</taxon>
        <taxon>Fungi</taxon>
        <taxon>Dikarya</taxon>
        <taxon>Basidiomycota</taxon>
        <taxon>Agaricomycotina</taxon>
        <taxon>Tremellomycetes</taxon>
        <taxon>Tremellales</taxon>
        <taxon>Cryptococcaceae</taxon>
        <taxon>Kwoniella</taxon>
    </lineage>
</organism>
<feature type="compositionally biased region" description="Acidic residues" evidence="3">
    <location>
        <begin position="952"/>
        <end position="966"/>
    </location>
</feature>
<keyword evidence="1 2" id="KW-0175">Coiled coil</keyword>
<dbReference type="GO" id="GO:0051286">
    <property type="term" value="C:cell tip"/>
    <property type="evidence" value="ECO:0007669"/>
    <property type="project" value="TreeGrafter"/>
</dbReference>
<feature type="compositionally biased region" description="Basic and acidic residues" evidence="3">
    <location>
        <begin position="938"/>
        <end position="951"/>
    </location>
</feature>
<evidence type="ECO:0000256" key="1">
    <source>
        <dbReference type="ARBA" id="ARBA00023054"/>
    </source>
</evidence>
<evidence type="ECO:0000256" key="3">
    <source>
        <dbReference type="SAM" id="MobiDB-lite"/>
    </source>
</evidence>
<feature type="region of interest" description="Disordered" evidence="3">
    <location>
        <begin position="15"/>
        <end position="115"/>
    </location>
</feature>